<name>C4V1Y0_9FIRM</name>
<dbReference type="RefSeq" id="WP_006690691.1">
    <property type="nucleotide sequence ID" value="NZ_GG694007.1"/>
</dbReference>
<keyword evidence="1" id="KW-0732">Signal</keyword>
<evidence type="ECO:0000313" key="3">
    <source>
        <dbReference type="Proteomes" id="UP000005309"/>
    </source>
</evidence>
<evidence type="ECO:0000256" key="1">
    <source>
        <dbReference type="SAM" id="SignalP"/>
    </source>
</evidence>
<organism evidence="2 3">
    <name type="scientific">Selenomonas flueggei ATCC 43531</name>
    <dbReference type="NCBI Taxonomy" id="638302"/>
    <lineage>
        <taxon>Bacteria</taxon>
        <taxon>Bacillati</taxon>
        <taxon>Bacillota</taxon>
        <taxon>Negativicutes</taxon>
        <taxon>Selenomonadales</taxon>
        <taxon>Selenomonadaceae</taxon>
        <taxon>Selenomonas</taxon>
    </lineage>
</organism>
<dbReference type="GeneID" id="32477844"/>
<sequence>MKILQKIAAVFVFCSAVLFASSADARVVQICDMGAYALYNEGNAVLAALDRPYRLTELTHIGRVSKDSDYDLYLSSIGAKGEAAVVSFFCNDRGFVSKVIIMADGNKPNTVPYVGSALASLLIAMGVSHDEFNVLAKKSPLVGNGTYDTVWARALGRRIIQEMHGDTDAKGNLIITVRLTAEDS</sequence>
<dbReference type="OrthoDB" id="9875914at2"/>
<keyword evidence="3" id="KW-1185">Reference proteome</keyword>
<feature type="signal peptide" evidence="1">
    <location>
        <begin position="1"/>
        <end position="25"/>
    </location>
</feature>
<evidence type="ECO:0008006" key="4">
    <source>
        <dbReference type="Google" id="ProtNLM"/>
    </source>
</evidence>
<dbReference type="STRING" id="638302.HMPREF0908_0427"/>
<proteinExistence type="predicted"/>
<gene>
    <name evidence="2" type="ORF">HMPREF0908_0427</name>
</gene>
<dbReference type="AlphaFoldDB" id="C4V1Y0"/>
<accession>C4V1Y0</accession>
<reference evidence="2 3" key="1">
    <citation type="submission" date="2009-04" db="EMBL/GenBank/DDBJ databases">
        <authorList>
            <person name="Qin X."/>
            <person name="Bachman B."/>
            <person name="Battles P."/>
            <person name="Bell A."/>
            <person name="Bess C."/>
            <person name="Bickham C."/>
            <person name="Chaboub L."/>
            <person name="Chen D."/>
            <person name="Coyle M."/>
            <person name="Deiros D.R."/>
            <person name="Dinh H."/>
            <person name="Forbes L."/>
            <person name="Fowler G."/>
            <person name="Francisco L."/>
            <person name="Fu Q."/>
            <person name="Gubbala S."/>
            <person name="Hale W."/>
            <person name="Han Y."/>
            <person name="Hemphill L."/>
            <person name="Highlander S.K."/>
            <person name="Hirani K."/>
            <person name="Hogues M."/>
            <person name="Jackson L."/>
            <person name="Jakkamsetti A."/>
            <person name="Javaid M."/>
            <person name="Jiang H."/>
            <person name="Korchina V."/>
            <person name="Kovar C."/>
            <person name="Lara F."/>
            <person name="Lee S."/>
            <person name="Mata R."/>
            <person name="Mathew T."/>
            <person name="Moen C."/>
            <person name="Morales K."/>
            <person name="Munidasa M."/>
            <person name="Nazareth L."/>
            <person name="Ngo R."/>
            <person name="Nguyen L."/>
            <person name="Okwuonu G."/>
            <person name="Ongeri F."/>
            <person name="Patil S."/>
            <person name="Petrosino J."/>
            <person name="Pham C."/>
            <person name="Pham P."/>
            <person name="Pu L.-L."/>
            <person name="Puazo M."/>
            <person name="Raj R."/>
            <person name="Reid J."/>
            <person name="Rouhana J."/>
            <person name="Saada N."/>
            <person name="Shang Y."/>
            <person name="Simmons D."/>
            <person name="Thornton R."/>
            <person name="Warren J."/>
            <person name="Weissenberger G."/>
            <person name="Zhang J."/>
            <person name="Zhang L."/>
            <person name="Zhou C."/>
            <person name="Zhu D."/>
            <person name="Muzny D."/>
            <person name="Worley K."/>
            <person name="Gibbs R."/>
        </authorList>
    </citation>
    <scope>NUCLEOTIDE SEQUENCE [LARGE SCALE GENOMIC DNA]</scope>
    <source>
        <strain evidence="2 3">ATCC 43531</strain>
    </source>
</reference>
<protein>
    <recommendedName>
        <fullName evidence="4">Tat pathway signal sequence domain protein</fullName>
    </recommendedName>
</protein>
<feature type="chain" id="PRO_5002944608" description="Tat pathway signal sequence domain protein" evidence="1">
    <location>
        <begin position="26"/>
        <end position="184"/>
    </location>
</feature>
<comment type="caution">
    <text evidence="2">The sequence shown here is derived from an EMBL/GenBank/DDBJ whole genome shotgun (WGS) entry which is preliminary data.</text>
</comment>
<evidence type="ECO:0000313" key="2">
    <source>
        <dbReference type="EMBL" id="EEQ49111.1"/>
    </source>
</evidence>
<dbReference type="EMBL" id="ACLA01000006">
    <property type="protein sequence ID" value="EEQ49111.1"/>
    <property type="molecule type" value="Genomic_DNA"/>
</dbReference>
<dbReference type="Proteomes" id="UP000005309">
    <property type="component" value="Unassembled WGS sequence"/>
</dbReference>
<dbReference type="HOGENOM" id="CLU_1467242_0_0_9"/>